<dbReference type="FunFam" id="1.10.238.10:FF:000107">
    <property type="entry name" value="Troponin C, skeletal muscle"/>
    <property type="match status" value="1"/>
</dbReference>
<keyword evidence="3" id="KW-0106">Calcium</keyword>
<dbReference type="InterPro" id="IPR002048">
    <property type="entry name" value="EF_hand_dom"/>
</dbReference>
<feature type="domain" description="EF-hand" evidence="7">
    <location>
        <begin position="52"/>
        <end position="87"/>
    </location>
</feature>
<dbReference type="SUPFAM" id="SSF47473">
    <property type="entry name" value="EF-hand"/>
    <property type="match status" value="1"/>
</dbReference>
<evidence type="ECO:0000256" key="5">
    <source>
        <dbReference type="ARBA" id="ARBA00023179"/>
    </source>
</evidence>
<dbReference type="PANTHER" id="PTHR23048:SF47">
    <property type="entry name" value="TROPONIN C1, SLOW SKELETAL AND CARDIAC TYPE"/>
    <property type="match status" value="1"/>
</dbReference>
<proteinExistence type="inferred from homology"/>
<dbReference type="InParanoid" id="F6YSA0"/>
<reference evidence="8" key="4">
    <citation type="submission" date="2025-09" db="UniProtKB">
        <authorList>
            <consortium name="Ensembl"/>
        </authorList>
    </citation>
    <scope>IDENTIFICATION</scope>
</reference>
<evidence type="ECO:0000313" key="9">
    <source>
        <dbReference type="Proteomes" id="UP000008144"/>
    </source>
</evidence>
<dbReference type="GO" id="GO:0003009">
    <property type="term" value="P:skeletal muscle contraction"/>
    <property type="evidence" value="ECO:0000318"/>
    <property type="project" value="GO_Central"/>
</dbReference>
<dbReference type="PROSITE" id="PS00018">
    <property type="entry name" value="EF_HAND_1"/>
    <property type="match status" value="3"/>
</dbReference>
<name>F6YSA0_CIOIN</name>
<dbReference type="Proteomes" id="UP000008144">
    <property type="component" value="Chromosome 8"/>
</dbReference>
<dbReference type="STRING" id="7719.ENSCINP00000002771"/>
<dbReference type="PROSITE" id="PS50222">
    <property type="entry name" value="EF_HAND_2"/>
    <property type="match status" value="4"/>
</dbReference>
<dbReference type="PANTHER" id="PTHR23048">
    <property type="entry name" value="MYOSIN LIGHT CHAIN 1, 3"/>
    <property type="match status" value="1"/>
</dbReference>
<dbReference type="HOGENOM" id="CLU_061288_2_5_1"/>
<accession>F6YSA0</accession>
<evidence type="ECO:0000256" key="4">
    <source>
        <dbReference type="ARBA" id="ARBA00022990"/>
    </source>
</evidence>
<dbReference type="EMBL" id="EAAA01002596">
    <property type="status" value="NOT_ANNOTATED_CDS"/>
    <property type="molecule type" value="Genomic_DNA"/>
</dbReference>
<dbReference type="Ensembl" id="ENSCINT00000002771.3">
    <property type="protein sequence ID" value="ENSCINP00000002771.3"/>
    <property type="gene ID" value="ENSCING00000001417.3"/>
</dbReference>
<reference evidence="9" key="1">
    <citation type="journal article" date="2002" name="Science">
        <title>The draft genome of Ciona intestinalis: insights into chordate and vertebrate origins.</title>
        <authorList>
            <person name="Dehal P."/>
            <person name="Satou Y."/>
            <person name="Campbell R.K."/>
            <person name="Chapman J."/>
            <person name="Degnan B."/>
            <person name="De Tomaso A."/>
            <person name="Davidson B."/>
            <person name="Di Gregorio A."/>
            <person name="Gelpke M."/>
            <person name="Goodstein D.M."/>
            <person name="Harafuji N."/>
            <person name="Hastings K.E."/>
            <person name="Ho I."/>
            <person name="Hotta K."/>
            <person name="Huang W."/>
            <person name="Kawashima T."/>
            <person name="Lemaire P."/>
            <person name="Martinez D."/>
            <person name="Meinertzhagen I.A."/>
            <person name="Necula S."/>
            <person name="Nonaka M."/>
            <person name="Putnam N."/>
            <person name="Rash S."/>
            <person name="Saiga H."/>
            <person name="Satake M."/>
            <person name="Terry A."/>
            <person name="Yamada L."/>
            <person name="Wang H.G."/>
            <person name="Awazu S."/>
            <person name="Azumi K."/>
            <person name="Boore J."/>
            <person name="Branno M."/>
            <person name="Chin-Bow S."/>
            <person name="DeSantis R."/>
            <person name="Doyle S."/>
            <person name="Francino P."/>
            <person name="Keys D.N."/>
            <person name="Haga S."/>
            <person name="Hayashi H."/>
            <person name="Hino K."/>
            <person name="Imai K.S."/>
            <person name="Inaba K."/>
            <person name="Kano S."/>
            <person name="Kobayashi K."/>
            <person name="Kobayashi M."/>
            <person name="Lee B.I."/>
            <person name="Makabe K.W."/>
            <person name="Manohar C."/>
            <person name="Matassi G."/>
            <person name="Medina M."/>
            <person name="Mochizuki Y."/>
            <person name="Mount S."/>
            <person name="Morishita T."/>
            <person name="Miura S."/>
            <person name="Nakayama A."/>
            <person name="Nishizaka S."/>
            <person name="Nomoto H."/>
            <person name="Ohta F."/>
            <person name="Oishi K."/>
            <person name="Rigoutsos I."/>
            <person name="Sano M."/>
            <person name="Sasaki A."/>
            <person name="Sasakura Y."/>
            <person name="Shoguchi E."/>
            <person name="Shin-i T."/>
            <person name="Spagnuolo A."/>
            <person name="Stainier D."/>
            <person name="Suzuki M.M."/>
            <person name="Tassy O."/>
            <person name="Takatori N."/>
            <person name="Tokuoka M."/>
            <person name="Yagi K."/>
            <person name="Yoshizaki F."/>
            <person name="Wada S."/>
            <person name="Zhang C."/>
            <person name="Hyatt P.D."/>
            <person name="Larimer F."/>
            <person name="Detter C."/>
            <person name="Doggett N."/>
            <person name="Glavina T."/>
            <person name="Hawkins T."/>
            <person name="Richardson P."/>
            <person name="Lucas S."/>
            <person name="Kohara Y."/>
            <person name="Levine M."/>
            <person name="Satoh N."/>
            <person name="Rokhsar D.S."/>
        </authorList>
    </citation>
    <scope>NUCLEOTIDE SEQUENCE [LARGE SCALE GENOMIC DNA]</scope>
</reference>
<evidence type="ECO:0000313" key="8">
    <source>
        <dbReference type="Ensembl" id="ENSCINP00000002771.3"/>
    </source>
</evidence>
<dbReference type="InterPro" id="IPR050230">
    <property type="entry name" value="CALM/Myosin/TropC-like"/>
</dbReference>
<evidence type="ECO:0000256" key="6">
    <source>
        <dbReference type="ARBA" id="ARBA00038202"/>
    </source>
</evidence>
<feature type="domain" description="EF-hand" evidence="7">
    <location>
        <begin position="136"/>
        <end position="165"/>
    </location>
</feature>
<evidence type="ECO:0000259" key="7">
    <source>
        <dbReference type="PROSITE" id="PS50222"/>
    </source>
</evidence>
<feature type="domain" description="EF-hand" evidence="7">
    <location>
        <begin position="15"/>
        <end position="51"/>
    </location>
</feature>
<reference evidence="8" key="3">
    <citation type="submission" date="2025-08" db="UniProtKB">
        <authorList>
            <consortium name="Ensembl"/>
        </authorList>
    </citation>
    <scope>IDENTIFICATION</scope>
</reference>
<dbReference type="SMART" id="SM00054">
    <property type="entry name" value="EFh"/>
    <property type="match status" value="4"/>
</dbReference>
<dbReference type="InterPro" id="IPR018247">
    <property type="entry name" value="EF_Hand_1_Ca_BS"/>
</dbReference>
<dbReference type="OMA" id="QKSEFRA"/>
<protein>
    <recommendedName>
        <fullName evidence="7">EF-hand domain-containing protein</fullName>
    </recommendedName>
</protein>
<dbReference type="InterPro" id="IPR011992">
    <property type="entry name" value="EF-hand-dom_pair"/>
</dbReference>
<dbReference type="CDD" id="cd00051">
    <property type="entry name" value="EFh"/>
    <property type="match status" value="2"/>
</dbReference>
<keyword evidence="9" id="KW-1185">Reference proteome</keyword>
<dbReference type="GO" id="GO:0005509">
    <property type="term" value="F:calcium ion binding"/>
    <property type="evidence" value="ECO:0007669"/>
    <property type="project" value="InterPro"/>
</dbReference>
<evidence type="ECO:0000256" key="2">
    <source>
        <dbReference type="ARBA" id="ARBA00022737"/>
    </source>
</evidence>
<keyword evidence="5" id="KW-0514">Muscle protein</keyword>
<dbReference type="Pfam" id="PF13499">
    <property type="entry name" value="EF-hand_7"/>
    <property type="match status" value="1"/>
</dbReference>
<dbReference type="AlphaFoldDB" id="F6YSA0"/>
<evidence type="ECO:0000256" key="3">
    <source>
        <dbReference type="ARBA" id="ARBA00022837"/>
    </source>
</evidence>
<keyword evidence="2" id="KW-0677">Repeat</keyword>
<feature type="domain" description="EF-hand" evidence="7">
    <location>
        <begin position="96"/>
        <end position="131"/>
    </location>
</feature>
<organism evidence="8 9">
    <name type="scientific">Ciona intestinalis</name>
    <name type="common">Transparent sea squirt</name>
    <name type="synonym">Ascidia intestinalis</name>
    <dbReference type="NCBI Taxonomy" id="7719"/>
    <lineage>
        <taxon>Eukaryota</taxon>
        <taxon>Metazoa</taxon>
        <taxon>Chordata</taxon>
        <taxon>Tunicata</taxon>
        <taxon>Ascidiacea</taxon>
        <taxon>Phlebobranchia</taxon>
        <taxon>Cionidae</taxon>
        <taxon>Ciona</taxon>
    </lineage>
</organism>
<dbReference type="Gene3D" id="1.10.238.10">
    <property type="entry name" value="EF-hand"/>
    <property type="match status" value="2"/>
</dbReference>
<keyword evidence="1" id="KW-0479">Metal-binding</keyword>
<dbReference type="Pfam" id="PF13833">
    <property type="entry name" value="EF-hand_8"/>
    <property type="match status" value="1"/>
</dbReference>
<evidence type="ECO:0000256" key="1">
    <source>
        <dbReference type="ARBA" id="ARBA00022723"/>
    </source>
</evidence>
<dbReference type="GO" id="GO:0005861">
    <property type="term" value="C:troponin complex"/>
    <property type="evidence" value="ECO:0000318"/>
    <property type="project" value="GO_Central"/>
</dbReference>
<keyword evidence="4" id="KW-0007">Acetylation</keyword>
<dbReference type="GeneTree" id="ENSGT00940000153541"/>
<reference evidence="8" key="2">
    <citation type="journal article" date="2008" name="Genome Biol.">
        <title>Improved genome assembly and evidence-based global gene model set for the chordate Ciona intestinalis: new insight into intron and operon populations.</title>
        <authorList>
            <person name="Satou Y."/>
            <person name="Mineta K."/>
            <person name="Ogasawara M."/>
            <person name="Sasakura Y."/>
            <person name="Shoguchi E."/>
            <person name="Ueno K."/>
            <person name="Yamada L."/>
            <person name="Matsumoto J."/>
            <person name="Wasserscheid J."/>
            <person name="Dewar K."/>
            <person name="Wiley G.B."/>
            <person name="Macmil S.L."/>
            <person name="Roe B.A."/>
            <person name="Zeller R.W."/>
            <person name="Hastings K.E."/>
            <person name="Lemaire P."/>
            <person name="Lindquist E."/>
            <person name="Endo T."/>
            <person name="Hotta K."/>
            <person name="Inaba K."/>
        </authorList>
    </citation>
    <scope>NUCLEOTIDE SEQUENCE [LARGE SCALE GENOMIC DNA]</scope>
    <source>
        <strain evidence="8">wild type</strain>
    </source>
</reference>
<comment type="similarity">
    <text evidence="6">Belongs to the troponin C family.</text>
</comment>
<sequence length="165" mass="19037">SVSKHGQEEINLSDEQKTEFRAAYDIFVTDSDDGTISTKELSKLMKMLGQNPTAEDLREMIAEVDIDGSGTIDFEEFCLMMYRQMQAEEEAKIPERGEKELSEAFRMFDLNGDGFIDWDELKMAMEGTGESIEKWEVDDMMNDGDKNQDGMLDYEEFLNMMKFVQ</sequence>